<feature type="compositionally biased region" description="Basic and acidic residues" evidence="1">
    <location>
        <begin position="116"/>
        <end position="136"/>
    </location>
</feature>
<sequence length="136" mass="14961">MVADAQTHAEQNPGLDTKHDAAGAKHPETGGVGNPQTGKDFEIAPPDAHSRLDRKDERSHPNALEDAHRVEQLEKEAEEAHQEALRHPTQAALAHGNKPSSGAVKDEQIMDDEEEELRKKDEAKKQSAEAHKSKHH</sequence>
<dbReference type="Proteomes" id="UP001329825">
    <property type="component" value="Chromosome 10"/>
</dbReference>
<feature type="region of interest" description="Disordered" evidence="1">
    <location>
        <begin position="1"/>
        <end position="136"/>
    </location>
</feature>
<reference evidence="2 3" key="1">
    <citation type="submission" date="2024-01" db="EMBL/GenBank/DDBJ databases">
        <title>Comparative genomics of Cryptococcus and Kwoniella reveals pathogenesis evolution and contrasting modes of karyotype evolution via chromosome fusion or intercentromeric recombination.</title>
        <authorList>
            <person name="Coelho M.A."/>
            <person name="David-Palma M."/>
            <person name="Shea T."/>
            <person name="Bowers K."/>
            <person name="McGinley-Smith S."/>
            <person name="Mohammad A.W."/>
            <person name="Gnirke A."/>
            <person name="Yurkov A.M."/>
            <person name="Nowrousian M."/>
            <person name="Sun S."/>
            <person name="Cuomo C.A."/>
            <person name="Heitman J."/>
        </authorList>
    </citation>
    <scope>NUCLEOTIDE SEQUENCE [LARGE SCALE GENOMIC DNA]</scope>
    <source>
        <strain evidence="2">CBS 11374</strain>
    </source>
</reference>
<keyword evidence="3" id="KW-1185">Reference proteome</keyword>
<evidence type="ECO:0000313" key="3">
    <source>
        <dbReference type="Proteomes" id="UP001329825"/>
    </source>
</evidence>
<feature type="compositionally biased region" description="Basic and acidic residues" evidence="1">
    <location>
        <begin position="16"/>
        <end position="28"/>
    </location>
</feature>
<gene>
    <name evidence="2" type="ORF">IL334_006957</name>
</gene>
<evidence type="ECO:0000313" key="2">
    <source>
        <dbReference type="EMBL" id="WRT69966.1"/>
    </source>
</evidence>
<organism evidence="2 3">
    <name type="scientific">Kwoniella shivajii</name>
    <dbReference type="NCBI Taxonomy" id="564305"/>
    <lineage>
        <taxon>Eukaryota</taxon>
        <taxon>Fungi</taxon>
        <taxon>Dikarya</taxon>
        <taxon>Basidiomycota</taxon>
        <taxon>Agaricomycotina</taxon>
        <taxon>Tremellomycetes</taxon>
        <taxon>Tremellales</taxon>
        <taxon>Cryptococcaceae</taxon>
        <taxon>Kwoniella</taxon>
    </lineage>
</organism>
<proteinExistence type="predicted"/>
<dbReference type="PANTHER" id="PTHR39475:SF1">
    <property type="entry name" value="CONIDIATION-SPECIFIC PROTEIN 6"/>
    <property type="match status" value="1"/>
</dbReference>
<accession>A0ABZ1DAH3</accession>
<protein>
    <submittedName>
        <fullName evidence="2">Uncharacterized protein</fullName>
    </submittedName>
</protein>
<dbReference type="EMBL" id="CP141890">
    <property type="protein sequence ID" value="WRT69966.1"/>
    <property type="molecule type" value="Genomic_DNA"/>
</dbReference>
<evidence type="ECO:0000256" key="1">
    <source>
        <dbReference type="SAM" id="MobiDB-lite"/>
    </source>
</evidence>
<feature type="compositionally biased region" description="Basic and acidic residues" evidence="1">
    <location>
        <begin position="48"/>
        <end position="86"/>
    </location>
</feature>
<name>A0ABZ1DAH3_9TREE</name>
<dbReference type="PANTHER" id="PTHR39475">
    <property type="entry name" value="CONIDIATION-SPECIFIC PROTEIN 6"/>
    <property type="match status" value="1"/>
</dbReference>
<dbReference type="RefSeq" id="XP_062794705.1">
    <property type="nucleotide sequence ID" value="XM_062938654.1"/>
</dbReference>
<dbReference type="GeneID" id="87959087"/>